<keyword evidence="2 6" id="KW-0378">Hydrolase</keyword>
<dbReference type="InterPro" id="IPR051816">
    <property type="entry name" value="Glycosyl_Hydrolase_31"/>
</dbReference>
<feature type="domain" description="Glycosyl hydrolase family 31 C-terminal" evidence="5">
    <location>
        <begin position="489"/>
        <end position="566"/>
    </location>
</feature>
<dbReference type="AlphaFoldDB" id="A0A926I2Q0"/>
<proteinExistence type="inferred from homology"/>
<dbReference type="SUPFAM" id="SSF51011">
    <property type="entry name" value="Glycosyl hydrolase domain"/>
    <property type="match status" value="1"/>
</dbReference>
<dbReference type="RefSeq" id="WP_177718415.1">
    <property type="nucleotide sequence ID" value="NZ_JACRSQ010000029.1"/>
</dbReference>
<dbReference type="Pfam" id="PF13802">
    <property type="entry name" value="Gal_mutarotas_2"/>
    <property type="match status" value="1"/>
</dbReference>
<evidence type="ECO:0000259" key="3">
    <source>
        <dbReference type="Pfam" id="PF01055"/>
    </source>
</evidence>
<dbReference type="PANTHER" id="PTHR43863">
    <property type="entry name" value="HYDROLASE, PUTATIVE (AFU_ORTHOLOGUE AFUA_1G03140)-RELATED"/>
    <property type="match status" value="1"/>
</dbReference>
<dbReference type="Gene3D" id="2.60.40.1760">
    <property type="entry name" value="glycosyl hydrolase (family 31)"/>
    <property type="match status" value="1"/>
</dbReference>
<comment type="similarity">
    <text evidence="1 2">Belongs to the glycosyl hydrolase 31 family.</text>
</comment>
<dbReference type="InterPro" id="IPR048395">
    <property type="entry name" value="Glyco_hydro_31_C"/>
</dbReference>
<gene>
    <name evidence="6" type="ORF">H8730_14360</name>
</gene>
<dbReference type="SUPFAM" id="SSF74650">
    <property type="entry name" value="Galactose mutarotase-like"/>
    <property type="match status" value="1"/>
</dbReference>
<evidence type="ECO:0000313" key="6">
    <source>
        <dbReference type="EMBL" id="MBC8544728.1"/>
    </source>
</evidence>
<dbReference type="PANTHER" id="PTHR43863:SF2">
    <property type="entry name" value="MALTASE-GLUCOAMYLASE"/>
    <property type="match status" value="1"/>
</dbReference>
<dbReference type="GO" id="GO:0030246">
    <property type="term" value="F:carbohydrate binding"/>
    <property type="evidence" value="ECO:0007669"/>
    <property type="project" value="InterPro"/>
</dbReference>
<reference evidence="6" key="1">
    <citation type="submission" date="2020-08" db="EMBL/GenBank/DDBJ databases">
        <title>Genome public.</title>
        <authorList>
            <person name="Liu C."/>
            <person name="Sun Q."/>
        </authorList>
    </citation>
    <scope>NUCLEOTIDE SEQUENCE</scope>
    <source>
        <strain evidence="6">NSJ-32</strain>
    </source>
</reference>
<evidence type="ECO:0000259" key="4">
    <source>
        <dbReference type="Pfam" id="PF13802"/>
    </source>
</evidence>
<protein>
    <submittedName>
        <fullName evidence="6">Glycoside hydrolase</fullName>
    </submittedName>
</protein>
<keyword evidence="2" id="KW-0326">Glycosidase</keyword>
<sequence length="570" mass="65582">MKKFTFGIPEAIVPSNFCRGLRYDETEVQYNADKVQFKTTARGCLLELPLEDGEEVFGFGLQLKGFNHKGHKLTLRANSDPVANTGDSHAPVPFFVTNRGYGMYFDTARYVEVCCGYGKNKSRPKVENNTIIATAEDLYRKCGLREQTVMSVEIPVAKGVDVYIFEGDSITDIVCQYNMFSGGGCDVPEWGLGVMYRCYARYTGDEVIAMAKYFREKDIPCDIIGLEPGWQSSSYSCSYVWDRERYPNHEEVVQYLRGHDFHINLWEHAFVNSTSPIYETLHDYSGDYEVWQGLIPDFATEEAQQIFADYHRQYLVENGIDGFKLDECDNSDFVHDWSFPNCTEFPSGMDGEQYHSLFGTLYMQTIMRALGDRQTLSEVRNAGALAASYPFVLYSDLYDHKDFIRGIVNAGFSGLLWTAEVRHAKSREDFLRRLQTNVFSVQCLINAWYCEKAPWLEFDCEAEVRELLQTRKTLVPMLKKAFEAYKKNGKPPIRALVMDYTQDAQTYGIDDEYLFCDSLLVAPMTAEERTRRVYLPEGDWCDYWTKEPVRNGWIEVETTKIPVFEKCEGK</sequence>
<dbReference type="CDD" id="cd14752">
    <property type="entry name" value="GH31_N"/>
    <property type="match status" value="1"/>
</dbReference>
<evidence type="ECO:0000259" key="5">
    <source>
        <dbReference type="Pfam" id="PF21365"/>
    </source>
</evidence>
<dbReference type="Gene3D" id="3.20.20.80">
    <property type="entry name" value="Glycosidases"/>
    <property type="match status" value="1"/>
</dbReference>
<comment type="caution">
    <text evidence="6">The sequence shown here is derived from an EMBL/GenBank/DDBJ whole genome shotgun (WGS) entry which is preliminary data.</text>
</comment>
<organism evidence="6 7">
    <name type="scientific">Bianquea renquensis</name>
    <dbReference type="NCBI Taxonomy" id="2763661"/>
    <lineage>
        <taxon>Bacteria</taxon>
        <taxon>Bacillati</taxon>
        <taxon>Bacillota</taxon>
        <taxon>Clostridia</taxon>
        <taxon>Eubacteriales</taxon>
        <taxon>Bianqueaceae</taxon>
        <taxon>Bianquea</taxon>
    </lineage>
</organism>
<dbReference type="EMBL" id="JACRSQ010000029">
    <property type="protein sequence ID" value="MBC8544728.1"/>
    <property type="molecule type" value="Genomic_DNA"/>
</dbReference>
<name>A0A926I2Q0_9FIRM</name>
<keyword evidence="7" id="KW-1185">Reference proteome</keyword>
<dbReference type="SUPFAM" id="SSF51445">
    <property type="entry name" value="(Trans)glycosidases"/>
    <property type="match status" value="1"/>
</dbReference>
<dbReference type="Gene3D" id="2.60.40.1180">
    <property type="entry name" value="Golgi alpha-mannosidase II"/>
    <property type="match status" value="1"/>
</dbReference>
<dbReference type="InterPro" id="IPR025887">
    <property type="entry name" value="Glyco_hydro_31_N_dom"/>
</dbReference>
<dbReference type="Pfam" id="PF21365">
    <property type="entry name" value="Glyco_hydro_31_3rd"/>
    <property type="match status" value="1"/>
</dbReference>
<accession>A0A926I2Q0</accession>
<evidence type="ECO:0000256" key="1">
    <source>
        <dbReference type="ARBA" id="ARBA00007806"/>
    </source>
</evidence>
<dbReference type="Proteomes" id="UP000657006">
    <property type="component" value="Unassembled WGS sequence"/>
</dbReference>
<feature type="domain" description="Glycoside hydrolase family 31 N-terminal" evidence="4">
    <location>
        <begin position="46"/>
        <end position="112"/>
    </location>
</feature>
<dbReference type="GO" id="GO:0005975">
    <property type="term" value="P:carbohydrate metabolic process"/>
    <property type="evidence" value="ECO:0007669"/>
    <property type="project" value="InterPro"/>
</dbReference>
<dbReference type="InterPro" id="IPR011013">
    <property type="entry name" value="Gal_mutarotase_sf_dom"/>
</dbReference>
<feature type="domain" description="Glycoside hydrolase family 31 TIM barrel" evidence="3">
    <location>
        <begin position="187"/>
        <end position="478"/>
    </location>
</feature>
<evidence type="ECO:0000256" key="2">
    <source>
        <dbReference type="RuleBase" id="RU361185"/>
    </source>
</evidence>
<dbReference type="InterPro" id="IPR000322">
    <property type="entry name" value="Glyco_hydro_31_TIM"/>
</dbReference>
<dbReference type="InterPro" id="IPR017853">
    <property type="entry name" value="GH"/>
</dbReference>
<dbReference type="InterPro" id="IPR013780">
    <property type="entry name" value="Glyco_hydro_b"/>
</dbReference>
<evidence type="ECO:0000313" key="7">
    <source>
        <dbReference type="Proteomes" id="UP000657006"/>
    </source>
</evidence>
<dbReference type="Pfam" id="PF01055">
    <property type="entry name" value="Glyco_hydro_31_2nd"/>
    <property type="match status" value="1"/>
</dbReference>
<dbReference type="GO" id="GO:0004553">
    <property type="term" value="F:hydrolase activity, hydrolyzing O-glycosyl compounds"/>
    <property type="evidence" value="ECO:0007669"/>
    <property type="project" value="InterPro"/>
</dbReference>
<dbReference type="CDD" id="cd06592">
    <property type="entry name" value="GH31_NET37"/>
    <property type="match status" value="1"/>
</dbReference>